<name>Q6Z6L0_ORYSJ</name>
<protein>
    <submittedName>
        <fullName evidence="1">Uncharacterized protein</fullName>
    </submittedName>
</protein>
<evidence type="ECO:0000313" key="2">
    <source>
        <dbReference type="Proteomes" id="UP000000763"/>
    </source>
</evidence>
<dbReference type="AlphaFoldDB" id="Q6Z6L0"/>
<dbReference type="EMBL" id="AP004996">
    <property type="protein sequence ID" value="BAD17183.1"/>
    <property type="molecule type" value="Genomic_DNA"/>
</dbReference>
<reference evidence="2" key="1">
    <citation type="journal article" date="2005" name="Nature">
        <title>The map-based sequence of the rice genome.</title>
        <authorList>
            <consortium name="International rice genome sequencing project (IRGSP)"/>
            <person name="Matsumoto T."/>
            <person name="Wu J."/>
            <person name="Kanamori H."/>
            <person name="Katayose Y."/>
            <person name="Fujisawa M."/>
            <person name="Namiki N."/>
            <person name="Mizuno H."/>
            <person name="Yamamoto K."/>
            <person name="Antonio B.A."/>
            <person name="Baba T."/>
            <person name="Sakata K."/>
            <person name="Nagamura Y."/>
            <person name="Aoki H."/>
            <person name="Arikawa K."/>
            <person name="Arita K."/>
            <person name="Bito T."/>
            <person name="Chiden Y."/>
            <person name="Fujitsuka N."/>
            <person name="Fukunaka R."/>
            <person name="Hamada M."/>
            <person name="Harada C."/>
            <person name="Hayashi A."/>
            <person name="Hijishita S."/>
            <person name="Honda M."/>
            <person name="Hosokawa S."/>
            <person name="Ichikawa Y."/>
            <person name="Idonuma A."/>
            <person name="Iijima M."/>
            <person name="Ikeda M."/>
            <person name="Ikeno M."/>
            <person name="Ito K."/>
            <person name="Ito S."/>
            <person name="Ito T."/>
            <person name="Ito Y."/>
            <person name="Ito Y."/>
            <person name="Iwabuchi A."/>
            <person name="Kamiya K."/>
            <person name="Karasawa W."/>
            <person name="Kurita K."/>
            <person name="Katagiri S."/>
            <person name="Kikuta A."/>
            <person name="Kobayashi H."/>
            <person name="Kobayashi N."/>
            <person name="Machita K."/>
            <person name="Maehara T."/>
            <person name="Masukawa M."/>
            <person name="Mizubayashi T."/>
            <person name="Mukai Y."/>
            <person name="Nagasaki H."/>
            <person name="Nagata Y."/>
            <person name="Naito S."/>
            <person name="Nakashima M."/>
            <person name="Nakama Y."/>
            <person name="Nakamichi Y."/>
            <person name="Nakamura M."/>
            <person name="Meguro A."/>
            <person name="Negishi M."/>
            <person name="Ohta I."/>
            <person name="Ohta T."/>
            <person name="Okamoto M."/>
            <person name="Ono N."/>
            <person name="Saji S."/>
            <person name="Sakaguchi M."/>
            <person name="Sakai K."/>
            <person name="Shibata M."/>
            <person name="Shimokawa T."/>
            <person name="Song J."/>
            <person name="Takazaki Y."/>
            <person name="Terasawa K."/>
            <person name="Tsugane M."/>
            <person name="Tsuji K."/>
            <person name="Ueda S."/>
            <person name="Waki K."/>
            <person name="Yamagata H."/>
            <person name="Yamamoto M."/>
            <person name="Yamamoto S."/>
            <person name="Yamane H."/>
            <person name="Yoshiki S."/>
            <person name="Yoshihara R."/>
            <person name="Yukawa K."/>
            <person name="Zhong H."/>
            <person name="Yano M."/>
            <person name="Yuan Q."/>
            <person name="Ouyang S."/>
            <person name="Liu J."/>
            <person name="Jones K.M."/>
            <person name="Gansberger K."/>
            <person name="Moffat K."/>
            <person name="Hill J."/>
            <person name="Bera J."/>
            <person name="Fadrosh D."/>
            <person name="Jin S."/>
            <person name="Johri S."/>
            <person name="Kim M."/>
            <person name="Overton L."/>
            <person name="Reardon M."/>
            <person name="Tsitrin T."/>
            <person name="Vuong H."/>
            <person name="Weaver B."/>
            <person name="Ciecko A."/>
            <person name="Tallon L."/>
            <person name="Jackson J."/>
            <person name="Pai G."/>
            <person name="Aken S.V."/>
            <person name="Utterback T."/>
            <person name="Reidmuller S."/>
            <person name="Feldblyum T."/>
            <person name="Hsiao J."/>
            <person name="Zismann V."/>
            <person name="Iobst S."/>
            <person name="de Vazeille A.R."/>
            <person name="Buell C.R."/>
            <person name="Ying K."/>
            <person name="Li Y."/>
            <person name="Lu T."/>
            <person name="Huang Y."/>
            <person name="Zhao Q."/>
            <person name="Feng Q."/>
            <person name="Zhang L."/>
            <person name="Zhu J."/>
            <person name="Weng Q."/>
            <person name="Mu J."/>
            <person name="Lu Y."/>
            <person name="Fan D."/>
            <person name="Liu Y."/>
            <person name="Guan J."/>
            <person name="Zhang Y."/>
            <person name="Yu S."/>
            <person name="Liu X."/>
            <person name="Zhang Y."/>
            <person name="Hong G."/>
            <person name="Han B."/>
            <person name="Choisne N."/>
            <person name="Demange N."/>
            <person name="Orjeda G."/>
            <person name="Samain S."/>
            <person name="Cattolico L."/>
            <person name="Pelletier E."/>
            <person name="Couloux A."/>
            <person name="Segurens B."/>
            <person name="Wincker P."/>
            <person name="D'Hont A."/>
            <person name="Scarpelli C."/>
            <person name="Weissenbach J."/>
            <person name="Salanoubat M."/>
            <person name="Quetier F."/>
            <person name="Yu Y."/>
            <person name="Kim H.R."/>
            <person name="Rambo T."/>
            <person name="Currie J."/>
            <person name="Collura K."/>
            <person name="Luo M."/>
            <person name="Yang T."/>
            <person name="Ammiraju J.S.S."/>
            <person name="Engler F."/>
            <person name="Soderlund C."/>
            <person name="Wing R.A."/>
            <person name="Palmer L.E."/>
            <person name="de la Bastide M."/>
            <person name="Spiegel L."/>
            <person name="Nascimento L."/>
            <person name="Zutavern T."/>
            <person name="O'Shaughnessy A."/>
            <person name="Dike S."/>
            <person name="Dedhia N."/>
            <person name="Preston R."/>
            <person name="Balija V."/>
            <person name="McCombie W.R."/>
            <person name="Chow T."/>
            <person name="Chen H."/>
            <person name="Chung M."/>
            <person name="Chen C."/>
            <person name="Shaw J."/>
            <person name="Wu H."/>
            <person name="Hsiao K."/>
            <person name="Chao Y."/>
            <person name="Chu M."/>
            <person name="Cheng C."/>
            <person name="Hour A."/>
            <person name="Lee P."/>
            <person name="Lin S."/>
            <person name="Lin Y."/>
            <person name="Liou J."/>
            <person name="Liu S."/>
            <person name="Hsing Y."/>
            <person name="Raghuvanshi S."/>
            <person name="Mohanty A."/>
            <person name="Bharti A.K."/>
            <person name="Gaur A."/>
            <person name="Gupta V."/>
            <person name="Kumar D."/>
            <person name="Ravi V."/>
            <person name="Vij S."/>
            <person name="Kapur A."/>
            <person name="Khurana P."/>
            <person name="Khurana P."/>
            <person name="Khurana J.P."/>
            <person name="Tyagi A.K."/>
            <person name="Gaikwad K."/>
            <person name="Singh A."/>
            <person name="Dalal V."/>
            <person name="Srivastava S."/>
            <person name="Dixit A."/>
            <person name="Pal A.K."/>
            <person name="Ghazi I.A."/>
            <person name="Yadav M."/>
            <person name="Pandit A."/>
            <person name="Bhargava A."/>
            <person name="Sureshbabu K."/>
            <person name="Batra K."/>
            <person name="Sharma T.R."/>
            <person name="Mohapatra T."/>
            <person name="Singh N.K."/>
            <person name="Messing J."/>
            <person name="Nelson A.B."/>
            <person name="Fuks G."/>
            <person name="Kavchok S."/>
            <person name="Keizer G."/>
            <person name="Linton E."/>
            <person name="Llaca V."/>
            <person name="Song R."/>
            <person name="Tanyolac B."/>
            <person name="Young S."/>
            <person name="Ho-Il K."/>
            <person name="Hahn J.H."/>
            <person name="Sangsakoo G."/>
            <person name="Vanavichit A."/>
            <person name="de Mattos Luiz.A.T."/>
            <person name="Zimmer P.D."/>
            <person name="Malone G."/>
            <person name="Dellagostin O."/>
            <person name="de Oliveira A.C."/>
            <person name="Bevan M."/>
            <person name="Bancroft I."/>
            <person name="Minx P."/>
            <person name="Cordum H."/>
            <person name="Wilson R."/>
            <person name="Cheng Z."/>
            <person name="Jin W."/>
            <person name="Jiang J."/>
            <person name="Leong S.A."/>
            <person name="Iwama H."/>
            <person name="Gojobori T."/>
            <person name="Itoh T."/>
            <person name="Niimura Y."/>
            <person name="Fujii Y."/>
            <person name="Habara T."/>
            <person name="Sakai H."/>
            <person name="Sato Y."/>
            <person name="Wilson G."/>
            <person name="Kumar K."/>
            <person name="McCouch S."/>
            <person name="Juretic N."/>
            <person name="Hoen D."/>
            <person name="Wright S."/>
            <person name="Bruskiewich R."/>
            <person name="Bureau T."/>
            <person name="Miyao A."/>
            <person name="Hirochika H."/>
            <person name="Nishikawa T."/>
            <person name="Kadowaki K."/>
            <person name="Sugiura M."/>
            <person name="Burr B."/>
            <person name="Sasaki T."/>
        </authorList>
    </citation>
    <scope>NUCLEOTIDE SEQUENCE [LARGE SCALE GENOMIC DNA]</scope>
    <source>
        <strain evidence="2">cv. Nipponbare</strain>
    </source>
</reference>
<sequence>MGGPPACIFDCGHLCHPTVKKRQKKVNVPKIETLARYVATWSPQSKARWIHSGWAPTAASHHRSKQGVVVDIIAIESLSLSRIRDEVWEGEKGRCHHWIHLGWGCGRRVRH</sequence>
<gene>
    <name evidence="1" type="primary">P0027A02.13</name>
</gene>
<dbReference type="Proteomes" id="UP000000763">
    <property type="component" value="Chromosome 2"/>
</dbReference>
<proteinExistence type="predicted"/>
<evidence type="ECO:0000313" key="1">
    <source>
        <dbReference type="EMBL" id="BAD17183.1"/>
    </source>
</evidence>
<accession>Q6Z6L0</accession>
<reference evidence="2" key="2">
    <citation type="journal article" date="2008" name="Nucleic Acids Res.">
        <title>The rice annotation project database (RAP-DB): 2008 update.</title>
        <authorList>
            <consortium name="The rice annotation project (RAP)"/>
        </authorList>
    </citation>
    <scope>GENOME REANNOTATION</scope>
    <source>
        <strain evidence="2">cv. Nipponbare</strain>
    </source>
</reference>
<organism evidence="1 2">
    <name type="scientific">Oryza sativa subsp. japonica</name>
    <name type="common">Rice</name>
    <dbReference type="NCBI Taxonomy" id="39947"/>
    <lineage>
        <taxon>Eukaryota</taxon>
        <taxon>Viridiplantae</taxon>
        <taxon>Streptophyta</taxon>
        <taxon>Embryophyta</taxon>
        <taxon>Tracheophyta</taxon>
        <taxon>Spermatophyta</taxon>
        <taxon>Magnoliopsida</taxon>
        <taxon>Liliopsida</taxon>
        <taxon>Poales</taxon>
        <taxon>Poaceae</taxon>
        <taxon>BOP clade</taxon>
        <taxon>Oryzoideae</taxon>
        <taxon>Oryzeae</taxon>
        <taxon>Oryzinae</taxon>
        <taxon>Oryza</taxon>
        <taxon>Oryza sativa</taxon>
    </lineage>
</organism>